<dbReference type="PROSITE" id="PS50110">
    <property type="entry name" value="RESPONSE_REGULATORY"/>
    <property type="match status" value="1"/>
</dbReference>
<proteinExistence type="predicted"/>
<feature type="domain" description="Response regulatory" evidence="18">
    <location>
        <begin position="580"/>
        <end position="697"/>
    </location>
</feature>
<dbReference type="SMART" id="SM00448">
    <property type="entry name" value="REC"/>
    <property type="match status" value="1"/>
</dbReference>
<dbReference type="InterPro" id="IPR000014">
    <property type="entry name" value="PAS"/>
</dbReference>
<evidence type="ECO:0000256" key="5">
    <source>
        <dbReference type="ARBA" id="ARBA00022519"/>
    </source>
</evidence>
<dbReference type="KEGG" id="ptp:RCA23_c06930"/>
<evidence type="ECO:0000256" key="9">
    <source>
        <dbReference type="ARBA" id="ARBA00022777"/>
    </source>
</evidence>
<feature type="transmembrane region" description="Helical" evidence="16">
    <location>
        <begin position="152"/>
        <end position="173"/>
    </location>
</feature>
<dbReference type="SUPFAM" id="SSF47226">
    <property type="entry name" value="Histidine-containing phosphotransfer domain, HPT domain"/>
    <property type="match status" value="1"/>
</dbReference>
<dbReference type="EC" id="2.7.13.3" evidence="3"/>
<dbReference type="Gene3D" id="1.10.287.130">
    <property type="match status" value="1"/>
</dbReference>
<keyword evidence="23" id="KW-1185">Reference proteome</keyword>
<evidence type="ECO:0000256" key="16">
    <source>
        <dbReference type="SAM" id="Phobius"/>
    </source>
</evidence>
<evidence type="ECO:0000256" key="14">
    <source>
        <dbReference type="PROSITE-ProRule" id="PRU00110"/>
    </source>
</evidence>
<dbReference type="PANTHER" id="PTHR43047:SF64">
    <property type="entry name" value="HISTIDINE KINASE CONTAINING CHEY-HOMOLOGOUS RECEIVER DOMAIN AND PAS DOMAIN-RELATED"/>
    <property type="match status" value="1"/>
</dbReference>
<dbReference type="PROSITE" id="PS50112">
    <property type="entry name" value="PAS"/>
    <property type="match status" value="1"/>
</dbReference>
<dbReference type="GO" id="GO:0005886">
    <property type="term" value="C:plasma membrane"/>
    <property type="evidence" value="ECO:0007669"/>
    <property type="project" value="UniProtKB-SubCell"/>
</dbReference>
<keyword evidence="9 22" id="KW-0418">Kinase</keyword>
<evidence type="ECO:0000259" key="18">
    <source>
        <dbReference type="PROSITE" id="PS50110"/>
    </source>
</evidence>
<evidence type="ECO:0000259" key="21">
    <source>
        <dbReference type="PROSITE" id="PS50894"/>
    </source>
</evidence>
<accession>A0AAN0RHK7</accession>
<dbReference type="InterPro" id="IPR000700">
    <property type="entry name" value="PAS-assoc_C"/>
</dbReference>
<dbReference type="Pfam" id="PF13426">
    <property type="entry name" value="PAS_9"/>
    <property type="match status" value="1"/>
</dbReference>
<keyword evidence="13 16" id="KW-0472">Membrane</keyword>
<protein>
    <recommendedName>
        <fullName evidence="3">histidine kinase</fullName>
        <ecNumber evidence="3">2.7.13.3</ecNumber>
    </recommendedName>
</protein>
<dbReference type="Proteomes" id="UP000028680">
    <property type="component" value="Chromosome"/>
</dbReference>
<sequence length="815" mass="90730">MVSKLFSDLQDLSVSKGNTQTRWHSSQFETQIADLDSILTENIANVDLQRDAIRQKINIVLSKLFVLKNDPYLLNFWQNPGQAASGLIPLFQFETRAIAIADKPAQITPSDLLDLRDILRKARPVVRKISLRSVELAAAQSTKRRMKFARQLTWTGGFAIGFLIMLASLLLLMDRMLLSAIRRAAALTASSRQLAATVAGSLDAIVIADSFSKIIEYNASAEGVFGWTRKEIIGRTMEDIFLPEGLRDTYKNAMNQPLLQDSSEAIYPTRFELSGRRKNGEEFPVELNMTFVKRNDDAIFMAYIRDVSDRKITEKALIEARDRAESADKAKSQFLAVMSHEMRTPLAGIIGIMDLLKTTKLSQKQDRYIQIATSSSTVLLDHINEALNITRIDVGKLELSSQEFNLPDLAETLVEVLEPLSKKKNLDLRLQLANNIESNFMGDSHRIRQILINLLGNAIKFTDQGNINFSITGSDGPETSFVHFIISDTGLGIAPENHQKIFEEFVAITQGDQSQVRGDGLGLHISRKIARLMGGDIMVKSDIGKGAEFTLSLPLERVRKIDGKVAEPASFPHKENQNLSILVVEDNNVNREVLGDMLKGLGHSVSRATNGVEALDCANIQSFDIIFMDINMPVMDGIETTHRIRADSKLNSKACIVGLTAHGSDEFGEEAQQAGMDNFFTKPIRLEALRKIIYDIVSNDQFAVIDEFSPVLTELFETLGREKVLRIGEKFFEELDVFIQQSIDGVFAEDHVALVEATHKMKGAAVLLGQNVLETPLDQLECHTLEGDLTDLTNSIQSLRNIAQQSKAAFFDFTP</sequence>
<feature type="modified residue" description="Phosphohistidine" evidence="14">
    <location>
        <position position="759"/>
    </location>
</feature>
<keyword evidence="12" id="KW-0902">Two-component regulatory system</keyword>
<feature type="domain" description="HPt" evidence="21">
    <location>
        <begin position="720"/>
        <end position="810"/>
    </location>
</feature>
<dbReference type="InterPro" id="IPR011006">
    <property type="entry name" value="CheY-like_superfamily"/>
</dbReference>
<dbReference type="InterPro" id="IPR008207">
    <property type="entry name" value="Sig_transdc_His_kin_Hpt_dom"/>
</dbReference>
<dbReference type="InterPro" id="IPR036097">
    <property type="entry name" value="HisK_dim/P_sf"/>
</dbReference>
<dbReference type="SMART" id="SM00387">
    <property type="entry name" value="HATPase_c"/>
    <property type="match status" value="1"/>
</dbReference>
<gene>
    <name evidence="22" type="ORF">RCA23_c06930</name>
</gene>
<feature type="modified residue" description="4-aspartylphosphate" evidence="15">
    <location>
        <position position="629"/>
    </location>
</feature>
<dbReference type="CDD" id="cd00130">
    <property type="entry name" value="PAS"/>
    <property type="match status" value="1"/>
</dbReference>
<evidence type="ECO:0000256" key="7">
    <source>
        <dbReference type="ARBA" id="ARBA00022679"/>
    </source>
</evidence>
<evidence type="ECO:0000256" key="3">
    <source>
        <dbReference type="ARBA" id="ARBA00012438"/>
    </source>
</evidence>
<dbReference type="FunFam" id="3.30.565.10:FF:000010">
    <property type="entry name" value="Sensor histidine kinase RcsC"/>
    <property type="match status" value="1"/>
</dbReference>
<evidence type="ECO:0000256" key="4">
    <source>
        <dbReference type="ARBA" id="ARBA00022475"/>
    </source>
</evidence>
<dbReference type="CDD" id="cd17546">
    <property type="entry name" value="REC_hyHK_CKI1_RcsC-like"/>
    <property type="match status" value="1"/>
</dbReference>
<keyword evidence="6 15" id="KW-0597">Phosphoprotein</keyword>
<organism evidence="22 23">
    <name type="scientific">Planktomarina temperata RCA23</name>
    <dbReference type="NCBI Taxonomy" id="666509"/>
    <lineage>
        <taxon>Bacteria</taxon>
        <taxon>Pseudomonadati</taxon>
        <taxon>Pseudomonadota</taxon>
        <taxon>Alphaproteobacteria</taxon>
        <taxon>Rhodobacterales</taxon>
        <taxon>Paracoccaceae</taxon>
        <taxon>Planktomarina</taxon>
    </lineage>
</organism>
<dbReference type="InterPro" id="IPR036890">
    <property type="entry name" value="HATPase_C_sf"/>
</dbReference>
<dbReference type="InterPro" id="IPR003661">
    <property type="entry name" value="HisK_dim/P_dom"/>
</dbReference>
<dbReference type="Gene3D" id="3.30.450.20">
    <property type="entry name" value="PAS domain"/>
    <property type="match status" value="1"/>
</dbReference>
<dbReference type="Gene3D" id="3.40.50.2300">
    <property type="match status" value="1"/>
</dbReference>
<reference evidence="22 23" key="1">
    <citation type="journal article" date="2014" name="ISME J.">
        <title>Adaptation of an abundant Roseobacter RCA organism to pelagic systems revealed by genomic and transcriptomic analyses.</title>
        <authorList>
            <person name="Voget S."/>
            <person name="Wemheuer B."/>
            <person name="Brinkhoff T."/>
            <person name="Vollmers J."/>
            <person name="Dietrich S."/>
            <person name="Giebel H.A."/>
            <person name="Beardsley C."/>
            <person name="Sardemann C."/>
            <person name="Bakenhus I."/>
            <person name="Billerbeck S."/>
            <person name="Daniel R."/>
            <person name="Simon M."/>
        </authorList>
    </citation>
    <scope>NUCLEOTIDE SEQUENCE [LARGE SCALE GENOMIC DNA]</scope>
    <source>
        <strain evidence="22 23">RCA23</strain>
    </source>
</reference>
<dbReference type="NCBIfam" id="TIGR00229">
    <property type="entry name" value="sensory_box"/>
    <property type="match status" value="1"/>
</dbReference>
<feature type="domain" description="PAC" evidence="20">
    <location>
        <begin position="269"/>
        <end position="319"/>
    </location>
</feature>
<dbReference type="Pfam" id="PF00512">
    <property type="entry name" value="HisKA"/>
    <property type="match status" value="1"/>
</dbReference>
<dbReference type="SMART" id="SM00388">
    <property type="entry name" value="HisKA"/>
    <property type="match status" value="1"/>
</dbReference>
<dbReference type="Pfam" id="PF00072">
    <property type="entry name" value="Response_reg"/>
    <property type="match status" value="1"/>
</dbReference>
<dbReference type="Pfam" id="PF02518">
    <property type="entry name" value="HATPase_c"/>
    <property type="match status" value="1"/>
</dbReference>
<dbReference type="InterPro" id="IPR035965">
    <property type="entry name" value="PAS-like_dom_sf"/>
</dbReference>
<comment type="catalytic activity">
    <reaction evidence="1">
        <text>ATP + protein L-histidine = ADP + protein N-phospho-L-histidine.</text>
        <dbReference type="EC" id="2.7.13.3"/>
    </reaction>
</comment>
<feature type="domain" description="PAS" evidence="19">
    <location>
        <begin position="190"/>
        <end position="261"/>
    </location>
</feature>
<feature type="domain" description="Histidine kinase" evidence="17">
    <location>
        <begin position="337"/>
        <end position="557"/>
    </location>
</feature>
<dbReference type="SUPFAM" id="SSF52172">
    <property type="entry name" value="CheY-like"/>
    <property type="match status" value="1"/>
</dbReference>
<name>A0AAN0RHK7_9RHOB</name>
<dbReference type="EMBL" id="CP003984">
    <property type="protein sequence ID" value="AII86251.1"/>
    <property type="molecule type" value="Genomic_DNA"/>
</dbReference>
<evidence type="ECO:0000259" key="19">
    <source>
        <dbReference type="PROSITE" id="PS50112"/>
    </source>
</evidence>
<evidence type="ECO:0000256" key="1">
    <source>
        <dbReference type="ARBA" id="ARBA00000085"/>
    </source>
</evidence>
<evidence type="ECO:0000256" key="2">
    <source>
        <dbReference type="ARBA" id="ARBA00004429"/>
    </source>
</evidence>
<evidence type="ECO:0000313" key="23">
    <source>
        <dbReference type="Proteomes" id="UP000028680"/>
    </source>
</evidence>
<dbReference type="CDD" id="cd00082">
    <property type="entry name" value="HisKA"/>
    <property type="match status" value="1"/>
</dbReference>
<dbReference type="SMART" id="SM00091">
    <property type="entry name" value="PAS"/>
    <property type="match status" value="1"/>
</dbReference>
<dbReference type="InterPro" id="IPR001789">
    <property type="entry name" value="Sig_transdc_resp-reg_receiver"/>
</dbReference>
<evidence type="ECO:0000256" key="6">
    <source>
        <dbReference type="ARBA" id="ARBA00022553"/>
    </source>
</evidence>
<dbReference type="AlphaFoldDB" id="A0AAN0RHK7"/>
<evidence type="ECO:0000256" key="15">
    <source>
        <dbReference type="PROSITE-ProRule" id="PRU00169"/>
    </source>
</evidence>
<dbReference type="SUPFAM" id="SSF55874">
    <property type="entry name" value="ATPase domain of HSP90 chaperone/DNA topoisomerase II/histidine kinase"/>
    <property type="match status" value="1"/>
</dbReference>
<evidence type="ECO:0000256" key="11">
    <source>
        <dbReference type="ARBA" id="ARBA00022989"/>
    </source>
</evidence>
<dbReference type="PANTHER" id="PTHR43047">
    <property type="entry name" value="TWO-COMPONENT HISTIDINE PROTEIN KINASE"/>
    <property type="match status" value="1"/>
</dbReference>
<dbReference type="SUPFAM" id="SSF55785">
    <property type="entry name" value="PYP-like sensor domain (PAS domain)"/>
    <property type="match status" value="1"/>
</dbReference>
<dbReference type="GO" id="GO:0000155">
    <property type="term" value="F:phosphorelay sensor kinase activity"/>
    <property type="evidence" value="ECO:0007669"/>
    <property type="project" value="InterPro"/>
</dbReference>
<dbReference type="PROSITE" id="PS50109">
    <property type="entry name" value="HIS_KIN"/>
    <property type="match status" value="1"/>
</dbReference>
<evidence type="ECO:0000259" key="20">
    <source>
        <dbReference type="PROSITE" id="PS50113"/>
    </source>
</evidence>
<evidence type="ECO:0000256" key="8">
    <source>
        <dbReference type="ARBA" id="ARBA00022692"/>
    </source>
</evidence>
<keyword evidence="8 16" id="KW-0812">Transmembrane</keyword>
<evidence type="ECO:0000256" key="10">
    <source>
        <dbReference type="ARBA" id="ARBA00022840"/>
    </source>
</evidence>
<evidence type="ECO:0000259" key="17">
    <source>
        <dbReference type="PROSITE" id="PS50109"/>
    </source>
</evidence>
<dbReference type="PROSITE" id="PS50894">
    <property type="entry name" value="HPT"/>
    <property type="match status" value="1"/>
</dbReference>
<keyword evidence="10" id="KW-0067">ATP-binding</keyword>
<keyword evidence="5" id="KW-0997">Cell inner membrane</keyword>
<comment type="subcellular location">
    <subcellularLocation>
        <location evidence="2">Cell inner membrane</location>
        <topology evidence="2">Multi-pass membrane protein</topology>
    </subcellularLocation>
</comment>
<dbReference type="InterPro" id="IPR005467">
    <property type="entry name" value="His_kinase_dom"/>
</dbReference>
<dbReference type="SUPFAM" id="SSF47384">
    <property type="entry name" value="Homodimeric domain of signal transducing histidine kinase"/>
    <property type="match status" value="1"/>
</dbReference>
<dbReference type="InterPro" id="IPR003594">
    <property type="entry name" value="HATPase_dom"/>
</dbReference>
<evidence type="ECO:0000256" key="13">
    <source>
        <dbReference type="ARBA" id="ARBA00023136"/>
    </source>
</evidence>
<dbReference type="PROSITE" id="PS50113">
    <property type="entry name" value="PAC"/>
    <property type="match status" value="1"/>
</dbReference>
<keyword evidence="7" id="KW-0808">Transferase</keyword>
<keyword evidence="10" id="KW-0547">Nucleotide-binding</keyword>
<dbReference type="Gene3D" id="1.20.120.160">
    <property type="entry name" value="HPT domain"/>
    <property type="match status" value="1"/>
</dbReference>
<dbReference type="PRINTS" id="PR00344">
    <property type="entry name" value="BCTRLSENSOR"/>
</dbReference>
<dbReference type="InterPro" id="IPR004358">
    <property type="entry name" value="Sig_transdc_His_kin-like_C"/>
</dbReference>
<evidence type="ECO:0000256" key="12">
    <source>
        <dbReference type="ARBA" id="ARBA00023012"/>
    </source>
</evidence>
<keyword evidence="4" id="KW-1003">Cell membrane</keyword>
<keyword evidence="11 16" id="KW-1133">Transmembrane helix</keyword>
<dbReference type="InterPro" id="IPR036641">
    <property type="entry name" value="HPT_dom_sf"/>
</dbReference>
<dbReference type="Gene3D" id="3.30.565.10">
    <property type="entry name" value="Histidine kinase-like ATPase, C-terminal domain"/>
    <property type="match status" value="1"/>
</dbReference>
<evidence type="ECO:0000313" key="22">
    <source>
        <dbReference type="EMBL" id="AII86251.1"/>
    </source>
</evidence>